<feature type="region of interest" description="Disordered" evidence="1">
    <location>
        <begin position="1"/>
        <end position="73"/>
    </location>
</feature>
<evidence type="ECO:0000313" key="2">
    <source>
        <dbReference type="EMBL" id="PAV71801.1"/>
    </source>
</evidence>
<reference evidence="2 3" key="1">
    <citation type="journal article" date="2017" name="Curr. Biol.">
        <title>Genome architecture and evolution of a unichromosomal asexual nematode.</title>
        <authorList>
            <person name="Fradin H."/>
            <person name="Zegar C."/>
            <person name="Gutwein M."/>
            <person name="Lucas J."/>
            <person name="Kovtun M."/>
            <person name="Corcoran D."/>
            <person name="Baugh L.R."/>
            <person name="Kiontke K."/>
            <person name="Gunsalus K."/>
            <person name="Fitch D.H."/>
            <person name="Piano F."/>
        </authorList>
    </citation>
    <scope>NUCLEOTIDE SEQUENCE [LARGE SCALE GENOMIC DNA]</scope>
    <source>
        <strain evidence="2">PF1309</strain>
    </source>
</reference>
<gene>
    <name evidence="2" type="ORF">WR25_16477</name>
</gene>
<proteinExistence type="predicted"/>
<evidence type="ECO:0000256" key="1">
    <source>
        <dbReference type="SAM" id="MobiDB-lite"/>
    </source>
</evidence>
<protein>
    <submittedName>
        <fullName evidence="2">Uncharacterized protein</fullName>
    </submittedName>
</protein>
<organism evidence="2 3">
    <name type="scientific">Diploscapter pachys</name>
    <dbReference type="NCBI Taxonomy" id="2018661"/>
    <lineage>
        <taxon>Eukaryota</taxon>
        <taxon>Metazoa</taxon>
        <taxon>Ecdysozoa</taxon>
        <taxon>Nematoda</taxon>
        <taxon>Chromadorea</taxon>
        <taxon>Rhabditida</taxon>
        <taxon>Rhabditina</taxon>
        <taxon>Rhabditomorpha</taxon>
        <taxon>Rhabditoidea</taxon>
        <taxon>Rhabditidae</taxon>
        <taxon>Diploscapter</taxon>
    </lineage>
</organism>
<comment type="caution">
    <text evidence="2">The sequence shown here is derived from an EMBL/GenBank/DDBJ whole genome shotgun (WGS) entry which is preliminary data.</text>
</comment>
<evidence type="ECO:0000313" key="3">
    <source>
        <dbReference type="Proteomes" id="UP000218231"/>
    </source>
</evidence>
<dbReference type="AlphaFoldDB" id="A0A2A2KCY1"/>
<dbReference type="Proteomes" id="UP000218231">
    <property type="component" value="Unassembled WGS sequence"/>
</dbReference>
<accession>A0A2A2KCY1</accession>
<keyword evidence="3" id="KW-1185">Reference proteome</keyword>
<dbReference type="EMBL" id="LIAE01008917">
    <property type="protein sequence ID" value="PAV71801.1"/>
    <property type="molecule type" value="Genomic_DNA"/>
</dbReference>
<name>A0A2A2KCY1_9BILA</name>
<feature type="compositionally biased region" description="Basic and acidic residues" evidence="1">
    <location>
        <begin position="26"/>
        <end position="73"/>
    </location>
</feature>
<sequence length="73" mass="8201">MRRGPPKQQCGAEQQGGLHPQTRQVDGTHEQVEEGNPEERTAHGLTRADRPGRRPELSGQPRREQQGERQGKP</sequence>